<proteinExistence type="predicted"/>
<protein>
    <submittedName>
        <fullName evidence="1">Uncharacterized protein</fullName>
    </submittedName>
</protein>
<evidence type="ECO:0000313" key="2">
    <source>
        <dbReference type="Proteomes" id="UP001064048"/>
    </source>
</evidence>
<reference evidence="1 2" key="1">
    <citation type="journal article" date="2022" name="Genome Biol. Evol.">
        <title>The Spruce Budworm Genome: Reconstructing the Evolutionary History of Antifreeze Proteins.</title>
        <authorList>
            <person name="Beliveau C."/>
            <person name="Gagne P."/>
            <person name="Picq S."/>
            <person name="Vernygora O."/>
            <person name="Keeling C.I."/>
            <person name="Pinkney K."/>
            <person name="Doucet D."/>
            <person name="Wen F."/>
            <person name="Johnston J.S."/>
            <person name="Maaroufi H."/>
            <person name="Boyle B."/>
            <person name="Laroche J."/>
            <person name="Dewar K."/>
            <person name="Juretic N."/>
            <person name="Blackburn G."/>
            <person name="Nisole A."/>
            <person name="Brunet B."/>
            <person name="Brandao M."/>
            <person name="Lumley L."/>
            <person name="Duan J."/>
            <person name="Quan G."/>
            <person name="Lucarotti C.J."/>
            <person name="Roe A.D."/>
            <person name="Sperling F.A.H."/>
            <person name="Levesque R.C."/>
            <person name="Cusson M."/>
        </authorList>
    </citation>
    <scope>NUCLEOTIDE SEQUENCE [LARGE SCALE GENOMIC DNA]</scope>
    <source>
        <strain evidence="1">Glfc:IPQL:Cfum</strain>
    </source>
</reference>
<sequence>MSINWRIVFLLVVVSVAVKCGKPRSKLEEGLLKILEKSKKGDVGSLPIALPSLKTVKLDPMQIKYDGFTTDLSELTVKGLEHLTMKEFSASESDLTVSMVFTVPSLEVRADRYHLKGKVSIFRINDRGAFEANVRNLRAKAVVKFAAKGSNVVIKKLDIDYSLGQVQAHLSGSSGIVNSGFNRRLSKLLTNDKGTLITKAKHVIEKAVNKMLRGFTPAKLIETISQI</sequence>
<evidence type="ECO:0000313" key="1">
    <source>
        <dbReference type="EMBL" id="KAI8426908.1"/>
    </source>
</evidence>
<gene>
    <name evidence="1" type="ORF">MSG28_014578</name>
</gene>
<accession>A0ACC0JRW6</accession>
<name>A0ACC0JRW6_CHOFU</name>
<dbReference type="EMBL" id="CM046126">
    <property type="protein sequence ID" value="KAI8426908.1"/>
    <property type="molecule type" value="Genomic_DNA"/>
</dbReference>
<dbReference type="Proteomes" id="UP001064048">
    <property type="component" value="Chromosome 26"/>
</dbReference>
<comment type="caution">
    <text evidence="1">The sequence shown here is derived from an EMBL/GenBank/DDBJ whole genome shotgun (WGS) entry which is preliminary data.</text>
</comment>
<keyword evidence="2" id="KW-1185">Reference proteome</keyword>
<organism evidence="1 2">
    <name type="scientific">Choristoneura fumiferana</name>
    <name type="common">Spruce budworm moth</name>
    <name type="synonym">Archips fumiferana</name>
    <dbReference type="NCBI Taxonomy" id="7141"/>
    <lineage>
        <taxon>Eukaryota</taxon>
        <taxon>Metazoa</taxon>
        <taxon>Ecdysozoa</taxon>
        <taxon>Arthropoda</taxon>
        <taxon>Hexapoda</taxon>
        <taxon>Insecta</taxon>
        <taxon>Pterygota</taxon>
        <taxon>Neoptera</taxon>
        <taxon>Endopterygota</taxon>
        <taxon>Lepidoptera</taxon>
        <taxon>Glossata</taxon>
        <taxon>Ditrysia</taxon>
        <taxon>Tortricoidea</taxon>
        <taxon>Tortricidae</taxon>
        <taxon>Tortricinae</taxon>
        <taxon>Choristoneura</taxon>
    </lineage>
</organism>